<protein>
    <submittedName>
        <fullName evidence="1">Uncharacterized protein</fullName>
    </submittedName>
</protein>
<dbReference type="AlphaFoldDB" id="A0A9P8TD24"/>
<accession>A0A9P8TD24</accession>
<name>A0A9P8TD24_WICPI</name>
<proteinExistence type="predicted"/>
<reference evidence="1" key="1">
    <citation type="journal article" date="2021" name="Open Biol.">
        <title>Shared evolutionary footprints suggest mitochondrial oxidative damage underlies multiple complex I losses in fungi.</title>
        <authorList>
            <person name="Schikora-Tamarit M.A."/>
            <person name="Marcet-Houben M."/>
            <person name="Nosek J."/>
            <person name="Gabaldon T."/>
        </authorList>
    </citation>
    <scope>NUCLEOTIDE SEQUENCE</scope>
    <source>
        <strain evidence="1">CBS2887</strain>
    </source>
</reference>
<evidence type="ECO:0000313" key="2">
    <source>
        <dbReference type="Proteomes" id="UP000774326"/>
    </source>
</evidence>
<keyword evidence="2" id="KW-1185">Reference proteome</keyword>
<sequence>MTDTLDQMANVGSIGVRIVHVLVEFQQVQKKVLDIDRNVVVLIFDRGKSNRDGLLDEIAREIGKIVRQWDRRIWETEQRSESLHEMSLTDPFHLRLGKFSKTQSCFDSHSVVVS</sequence>
<dbReference type="Proteomes" id="UP000774326">
    <property type="component" value="Unassembled WGS sequence"/>
</dbReference>
<organism evidence="1 2">
    <name type="scientific">Wickerhamomyces pijperi</name>
    <name type="common">Yeast</name>
    <name type="synonym">Pichia pijperi</name>
    <dbReference type="NCBI Taxonomy" id="599730"/>
    <lineage>
        <taxon>Eukaryota</taxon>
        <taxon>Fungi</taxon>
        <taxon>Dikarya</taxon>
        <taxon>Ascomycota</taxon>
        <taxon>Saccharomycotina</taxon>
        <taxon>Saccharomycetes</taxon>
        <taxon>Phaffomycetales</taxon>
        <taxon>Wickerhamomycetaceae</taxon>
        <taxon>Wickerhamomyces</taxon>
    </lineage>
</organism>
<dbReference type="EMBL" id="JAEUBG010005537">
    <property type="protein sequence ID" value="KAH3674284.1"/>
    <property type="molecule type" value="Genomic_DNA"/>
</dbReference>
<comment type="caution">
    <text evidence="1">The sequence shown here is derived from an EMBL/GenBank/DDBJ whole genome shotgun (WGS) entry which is preliminary data.</text>
</comment>
<gene>
    <name evidence="1" type="ORF">WICPIJ_009595</name>
</gene>
<evidence type="ECO:0000313" key="1">
    <source>
        <dbReference type="EMBL" id="KAH3674284.1"/>
    </source>
</evidence>
<reference evidence="1" key="2">
    <citation type="submission" date="2021-01" db="EMBL/GenBank/DDBJ databases">
        <authorList>
            <person name="Schikora-Tamarit M.A."/>
        </authorList>
    </citation>
    <scope>NUCLEOTIDE SEQUENCE</scope>
    <source>
        <strain evidence="1">CBS2887</strain>
    </source>
</reference>